<organism evidence="1 2">
    <name type="scientific">Haloarcula limicola</name>
    <dbReference type="NCBI Taxonomy" id="1429915"/>
    <lineage>
        <taxon>Archaea</taxon>
        <taxon>Methanobacteriati</taxon>
        <taxon>Methanobacteriota</taxon>
        <taxon>Stenosarchaea group</taxon>
        <taxon>Halobacteria</taxon>
        <taxon>Halobacteriales</taxon>
        <taxon>Haloarculaceae</taxon>
        <taxon>Haloarcula</taxon>
    </lineage>
</organism>
<proteinExistence type="predicted"/>
<protein>
    <submittedName>
        <fullName evidence="1">Uncharacterized protein</fullName>
    </submittedName>
</protein>
<dbReference type="Pfam" id="PF21811">
    <property type="entry name" value="RdfA"/>
    <property type="match status" value="1"/>
</dbReference>
<dbReference type="AlphaFoldDB" id="A0A8J7YAQ5"/>
<keyword evidence="2" id="KW-1185">Reference proteome</keyword>
<dbReference type="OrthoDB" id="304916at2157"/>
<dbReference type="InterPro" id="IPR048925">
    <property type="entry name" value="RdfA"/>
</dbReference>
<accession>A0A8J7YAQ5</accession>
<dbReference type="RefSeq" id="WP_162316210.1">
    <property type="nucleotide sequence ID" value="NZ_JAHQXF010000001.1"/>
</dbReference>
<comment type="caution">
    <text evidence="1">The sequence shown here is derived from an EMBL/GenBank/DDBJ whole genome shotgun (WGS) entry which is preliminary data.</text>
</comment>
<name>A0A8J7YAQ5_9EURY</name>
<dbReference type="Proteomes" id="UP000766550">
    <property type="component" value="Unassembled WGS sequence"/>
</dbReference>
<evidence type="ECO:0000313" key="2">
    <source>
        <dbReference type="Proteomes" id="UP000766550"/>
    </source>
</evidence>
<gene>
    <name evidence="1" type="ORF">KTS45_02445</name>
</gene>
<dbReference type="EMBL" id="JAHQXF010000001">
    <property type="protein sequence ID" value="MBV0923048.1"/>
    <property type="molecule type" value="Genomic_DNA"/>
</dbReference>
<reference evidence="1 2" key="1">
    <citation type="submission" date="2021-06" db="EMBL/GenBank/DDBJ databases">
        <title>New haloarchaea isolates fom saline soil.</title>
        <authorList>
            <person name="Duran-Viseras A."/>
            <person name="Sanchez-Porro C.S."/>
            <person name="Ventosa A."/>
        </authorList>
    </citation>
    <scope>NUCLEOTIDE SEQUENCE [LARGE SCALE GENOMIC DNA]</scope>
    <source>
        <strain evidence="1 2">JCM 183640</strain>
    </source>
</reference>
<sequence length="208" mass="23772">MSETTDDRPPSKVARLIDEYELDGLGADLETRWTGEGVERMSLRDLADYFNKQLLEQALRDAGMSTLDTDVDSTYVNLTDDEVSTGVRTDTRNRLEQNGVDVDAVETDFVTYQAIRSYLKEWRGAEYDHPSDEEKRANDRESIQRLLTRTLSVTEDRIEKLRDTERIAVEDFEVFVEAQVLCQRCGTQYSATEFIENGGCDCLLDDAE</sequence>
<evidence type="ECO:0000313" key="1">
    <source>
        <dbReference type="EMBL" id="MBV0923048.1"/>
    </source>
</evidence>